<evidence type="ECO:0000313" key="2">
    <source>
        <dbReference type="EMBL" id="VDM66464.1"/>
    </source>
</evidence>
<keyword evidence="3" id="KW-1185">Reference proteome</keyword>
<evidence type="ECO:0000256" key="1">
    <source>
        <dbReference type="SAM" id="SignalP"/>
    </source>
</evidence>
<dbReference type="AlphaFoldDB" id="A0A3P7ILJ3"/>
<dbReference type="EMBL" id="UYYB01002865">
    <property type="protein sequence ID" value="VDM66464.1"/>
    <property type="molecule type" value="Genomic_DNA"/>
</dbReference>
<feature type="signal peptide" evidence="1">
    <location>
        <begin position="1"/>
        <end position="22"/>
    </location>
</feature>
<reference evidence="2 3" key="1">
    <citation type="submission" date="2018-11" db="EMBL/GenBank/DDBJ databases">
        <authorList>
            <consortium name="Pathogen Informatics"/>
        </authorList>
    </citation>
    <scope>NUCLEOTIDE SEQUENCE [LARGE SCALE GENOMIC DNA]</scope>
</reference>
<protein>
    <submittedName>
        <fullName evidence="2">Uncharacterized protein</fullName>
    </submittedName>
</protein>
<accession>A0A3P7ILJ3</accession>
<sequence>MPTDHLLLIVLFGIFLQVTVQATTTRDADSAEGTIRKTNETDELTSANSSFVVIDEPDVHKESFVKTEEPLLKIRPTTRGARFRKVTPSSCRTYSLSEKYRILEGVGARNQLYMAETPDEASLGFVAPSLQEQQPQFKAASADMTEGVAILRRSSRTILQ</sequence>
<organism evidence="2 3">
    <name type="scientific">Strongylus vulgaris</name>
    <name type="common">Blood worm</name>
    <dbReference type="NCBI Taxonomy" id="40348"/>
    <lineage>
        <taxon>Eukaryota</taxon>
        <taxon>Metazoa</taxon>
        <taxon>Ecdysozoa</taxon>
        <taxon>Nematoda</taxon>
        <taxon>Chromadorea</taxon>
        <taxon>Rhabditida</taxon>
        <taxon>Rhabditina</taxon>
        <taxon>Rhabditomorpha</taxon>
        <taxon>Strongyloidea</taxon>
        <taxon>Strongylidae</taxon>
        <taxon>Strongylus</taxon>
    </lineage>
</organism>
<name>A0A3P7ILJ3_STRVU</name>
<dbReference type="Proteomes" id="UP000270094">
    <property type="component" value="Unassembled WGS sequence"/>
</dbReference>
<evidence type="ECO:0000313" key="3">
    <source>
        <dbReference type="Proteomes" id="UP000270094"/>
    </source>
</evidence>
<dbReference type="OrthoDB" id="5875328at2759"/>
<gene>
    <name evidence="2" type="ORF">SVUK_LOCUS1462</name>
</gene>
<feature type="chain" id="PRO_5018056671" evidence="1">
    <location>
        <begin position="23"/>
        <end position="160"/>
    </location>
</feature>
<proteinExistence type="predicted"/>
<keyword evidence="1" id="KW-0732">Signal</keyword>